<evidence type="ECO:0000256" key="10">
    <source>
        <dbReference type="ARBA" id="ARBA00022840"/>
    </source>
</evidence>
<organism evidence="15">
    <name type="scientific">gut metagenome</name>
    <dbReference type="NCBI Taxonomy" id="749906"/>
    <lineage>
        <taxon>unclassified sequences</taxon>
        <taxon>metagenomes</taxon>
        <taxon>organismal metagenomes</taxon>
    </lineage>
</organism>
<feature type="non-terminal residue" evidence="15">
    <location>
        <position position="1"/>
    </location>
</feature>
<keyword evidence="13" id="KW-0234">DNA repair</keyword>
<evidence type="ECO:0000256" key="8">
    <source>
        <dbReference type="ARBA" id="ARBA00022771"/>
    </source>
</evidence>
<keyword evidence="5" id="KW-0547">Nucleotide-binding</keyword>
<evidence type="ECO:0000256" key="7">
    <source>
        <dbReference type="ARBA" id="ARBA00022769"/>
    </source>
</evidence>
<keyword evidence="9" id="KW-0862">Zinc</keyword>
<evidence type="ECO:0000256" key="2">
    <source>
        <dbReference type="ARBA" id="ARBA00022490"/>
    </source>
</evidence>
<evidence type="ECO:0000256" key="11">
    <source>
        <dbReference type="ARBA" id="ARBA00022881"/>
    </source>
</evidence>
<keyword evidence="10" id="KW-0067">ATP-binding</keyword>
<protein>
    <submittedName>
        <fullName evidence="15">Excinuclease ABC, A subunit</fullName>
    </submittedName>
</protein>
<name>J9G0K4_9ZZZZ</name>
<dbReference type="GO" id="GO:0005524">
    <property type="term" value="F:ATP binding"/>
    <property type="evidence" value="ECO:0007669"/>
    <property type="project" value="UniProtKB-KW"/>
</dbReference>
<evidence type="ECO:0000256" key="1">
    <source>
        <dbReference type="ARBA" id="ARBA00004496"/>
    </source>
</evidence>
<feature type="non-terminal residue" evidence="15">
    <location>
        <position position="327"/>
    </location>
</feature>
<dbReference type="AlphaFoldDB" id="J9G0K4"/>
<keyword evidence="7" id="KW-0228">DNA excision</keyword>
<dbReference type="GO" id="GO:0004518">
    <property type="term" value="F:nuclease activity"/>
    <property type="evidence" value="ECO:0007669"/>
    <property type="project" value="UniProtKB-KW"/>
</dbReference>
<evidence type="ECO:0000256" key="5">
    <source>
        <dbReference type="ARBA" id="ARBA00022741"/>
    </source>
</evidence>
<evidence type="ECO:0000256" key="12">
    <source>
        <dbReference type="ARBA" id="ARBA00023125"/>
    </source>
</evidence>
<feature type="domain" description="UvrA DNA-binding" evidence="14">
    <location>
        <begin position="162"/>
        <end position="228"/>
    </location>
</feature>
<evidence type="ECO:0000256" key="3">
    <source>
        <dbReference type="ARBA" id="ARBA00022723"/>
    </source>
</evidence>
<comment type="caution">
    <text evidence="15">The sequence shown here is derived from an EMBL/GenBank/DDBJ whole genome shotgun (WGS) entry which is preliminary data.</text>
</comment>
<gene>
    <name evidence="15" type="ORF">EVA_11525</name>
</gene>
<dbReference type="Pfam" id="PF17755">
    <property type="entry name" value="UvrA_DNA-bind"/>
    <property type="match status" value="1"/>
</dbReference>
<evidence type="ECO:0000256" key="4">
    <source>
        <dbReference type="ARBA" id="ARBA00022737"/>
    </source>
</evidence>
<dbReference type="Gene3D" id="3.30.190.20">
    <property type="match status" value="1"/>
</dbReference>
<keyword evidence="8" id="KW-0863">Zinc-finger</keyword>
<evidence type="ECO:0000313" key="15">
    <source>
        <dbReference type="EMBL" id="EJX00369.1"/>
    </source>
</evidence>
<dbReference type="GO" id="GO:0003677">
    <property type="term" value="F:DNA binding"/>
    <property type="evidence" value="ECO:0007669"/>
    <property type="project" value="UniProtKB-KW"/>
</dbReference>
<dbReference type="GO" id="GO:0006281">
    <property type="term" value="P:DNA repair"/>
    <property type="evidence" value="ECO:0007669"/>
    <property type="project" value="UniProtKB-KW"/>
</dbReference>
<dbReference type="PANTHER" id="PTHR43152:SF3">
    <property type="entry name" value="UVRABC SYSTEM PROTEIN A"/>
    <property type="match status" value="1"/>
</dbReference>
<dbReference type="Gene3D" id="1.20.1580.10">
    <property type="entry name" value="ABC transporter ATPase like domain"/>
    <property type="match status" value="1"/>
</dbReference>
<dbReference type="Gene3D" id="1.10.8.280">
    <property type="entry name" value="ABC transporter ATPase domain-like"/>
    <property type="match status" value="1"/>
</dbReference>
<accession>J9G0K4</accession>
<dbReference type="GO" id="GO:0005737">
    <property type="term" value="C:cytoplasm"/>
    <property type="evidence" value="ECO:0007669"/>
    <property type="project" value="UniProtKB-SubCell"/>
</dbReference>
<dbReference type="EMBL" id="AMCI01003412">
    <property type="protein sequence ID" value="EJX00369.1"/>
    <property type="molecule type" value="Genomic_DNA"/>
</dbReference>
<dbReference type="GO" id="GO:0008270">
    <property type="term" value="F:zinc ion binding"/>
    <property type="evidence" value="ECO:0007669"/>
    <property type="project" value="UniProtKB-KW"/>
</dbReference>
<proteinExistence type="predicted"/>
<dbReference type="PANTHER" id="PTHR43152">
    <property type="entry name" value="UVRABC SYSTEM PROTEIN A"/>
    <property type="match status" value="1"/>
</dbReference>
<evidence type="ECO:0000259" key="14">
    <source>
        <dbReference type="Pfam" id="PF17755"/>
    </source>
</evidence>
<comment type="subcellular location">
    <subcellularLocation>
        <location evidence="1">Cytoplasm</location>
    </subcellularLocation>
</comment>
<dbReference type="InterPro" id="IPR041552">
    <property type="entry name" value="UvrA_DNA-bd"/>
</dbReference>
<keyword evidence="11" id="KW-0267">Excision nuclease</keyword>
<keyword evidence="2" id="KW-0963">Cytoplasm</keyword>
<keyword evidence="12" id="KW-0238">DNA-binding</keyword>
<keyword evidence="3" id="KW-0479">Metal-binding</keyword>
<keyword evidence="6" id="KW-0227">DNA damage</keyword>
<keyword evidence="4" id="KW-0677">Repeat</keyword>
<evidence type="ECO:0000256" key="13">
    <source>
        <dbReference type="ARBA" id="ARBA00023204"/>
    </source>
</evidence>
<reference evidence="15" key="1">
    <citation type="journal article" date="2012" name="PLoS ONE">
        <title>Gene sets for utilization of primary and secondary nutrition supplies in the distal gut of endangered iberian lynx.</title>
        <authorList>
            <person name="Alcaide M."/>
            <person name="Messina E."/>
            <person name="Richter M."/>
            <person name="Bargiela R."/>
            <person name="Peplies J."/>
            <person name="Huws S.A."/>
            <person name="Newbold C.J."/>
            <person name="Golyshin P.N."/>
            <person name="Simon M.A."/>
            <person name="Lopez G."/>
            <person name="Yakimov M.M."/>
            <person name="Ferrer M."/>
        </authorList>
    </citation>
    <scope>NUCLEOTIDE SEQUENCE</scope>
</reference>
<evidence type="ECO:0000256" key="9">
    <source>
        <dbReference type="ARBA" id="ARBA00022833"/>
    </source>
</evidence>
<evidence type="ECO:0000256" key="6">
    <source>
        <dbReference type="ARBA" id="ARBA00022763"/>
    </source>
</evidence>
<sequence length="327" mass="37036">RPVREHTPGTIWKDIRERLLITPEGLDSRIFITFDISVPDNLPLETAIDGLSAQGFTHILKKTSDSQHVILTVVSDRFRASGVEKTRAIDAIEQALDKGNGQISAWFRTPDGEKLLGRWQQGFVCGDCQKAFKLPTAALFSFNSPVGACQHCRGYGRIISVDPDLVIPDKSLSLEKGAVKPWTTPALAGFFKELIVFGSRDGIRLNIPYAQLSQEEKHWLWKGHGGTLDKHGNTCGNAWYGIEHFFEWLESKNYKMYVRVMLSRYRSYTPCPVCHGSRLQTDALYWRYGTAEERNTILNQTAEGGYFLPQGLSFDQQTYRELPGFHY</sequence>